<evidence type="ECO:0000313" key="2">
    <source>
        <dbReference type="Proteomes" id="UP000184550"/>
    </source>
</evidence>
<organism evidence="1 2">
    <name type="scientific">Planktothrix serta PCC 8927</name>
    <dbReference type="NCBI Taxonomy" id="671068"/>
    <lineage>
        <taxon>Bacteria</taxon>
        <taxon>Bacillati</taxon>
        <taxon>Cyanobacteriota</taxon>
        <taxon>Cyanophyceae</taxon>
        <taxon>Oscillatoriophycideae</taxon>
        <taxon>Oscillatoriales</taxon>
        <taxon>Microcoleaceae</taxon>
        <taxon>Planktothrix</taxon>
    </lineage>
</organism>
<dbReference type="EMBL" id="CZCU02000155">
    <property type="protein sequence ID" value="VXD23488.1"/>
    <property type="molecule type" value="Genomic_DNA"/>
</dbReference>
<name>A0A7Z9BYE4_9CYAN</name>
<reference evidence="1" key="1">
    <citation type="submission" date="2019-10" db="EMBL/GenBank/DDBJ databases">
        <authorList>
            <consortium name="Genoscope - CEA"/>
            <person name="William W."/>
        </authorList>
    </citation>
    <scope>NUCLEOTIDE SEQUENCE [LARGE SCALE GENOMIC DNA]</scope>
    <source>
        <strain evidence="1">BBR_PRJEB10992</strain>
    </source>
</reference>
<dbReference type="AlphaFoldDB" id="A0A7Z9BYE4"/>
<proteinExistence type="predicted"/>
<accession>A0A7Z9BYE4</accession>
<gene>
    <name evidence="1" type="ORF">PL8927_780130</name>
</gene>
<keyword evidence="2" id="KW-1185">Reference proteome</keyword>
<evidence type="ECO:0000313" key="1">
    <source>
        <dbReference type="EMBL" id="VXD23488.1"/>
    </source>
</evidence>
<comment type="caution">
    <text evidence="1">The sequence shown here is derived from an EMBL/GenBank/DDBJ whole genome shotgun (WGS) entry which is preliminary data.</text>
</comment>
<sequence length="42" mass="5163">MQLSFYSPKHQQNQVSIPDRDYWLLQPQYLNYMATTELRFNP</sequence>
<dbReference type="Proteomes" id="UP000184550">
    <property type="component" value="Unassembled WGS sequence"/>
</dbReference>
<protein>
    <submittedName>
        <fullName evidence="1">Uncharacterized protein</fullName>
    </submittedName>
</protein>